<protein>
    <submittedName>
        <fullName evidence="1">Sgnh hydrolase</fullName>
    </submittedName>
</protein>
<evidence type="ECO:0000313" key="2">
    <source>
        <dbReference type="Proteomes" id="UP000037460"/>
    </source>
</evidence>
<keyword evidence="1" id="KW-0378">Hydrolase</keyword>
<dbReference type="PANTHER" id="PTHR34407">
    <property type="entry name" value="EXPRESSED PROTEIN"/>
    <property type="match status" value="1"/>
</dbReference>
<dbReference type="SUPFAM" id="SSF52266">
    <property type="entry name" value="SGNH hydrolase"/>
    <property type="match status" value="1"/>
</dbReference>
<keyword evidence="2" id="KW-1185">Reference proteome</keyword>
<proteinExistence type="predicted"/>
<sequence>MLPNSTATWLRDARPGSCGVTFDFVEGDCFHGDAGSFRLTEAQSVSMEVAATACLRACALCERCRSISVGPKYKDCSWYHSCTSTLDTRVAGVMSGAGLPISSRQGAKCSQLAAATPSQHPGLLDPAGLAATGRRYLAWVEQQQLPADVLEEAVVLTADDQQVRALRRVLQKLSSRQPVRIAVIGGSLTYGHGVNRREDTWPEQMRRALSALWNTSEVSIHNGAKPATTAGFGALCYDTLVPFRPDLTIVEYSHNTAEAAKLELLLSTARQEHVPVLVLDYSHVHHHGAFVKCVYQLKRIEHAPAGSSRALHCPALTFGTRFEPQHTRFFPFLRASGVATVSFRAFGPWLSNARPRFVVSLISPDGGHLTARGYALLASLPVHFLWRESVRLATLPSRTDAGGTAFAPRRHGGSHECGRWRPLPPGRTSCVIGSQLQGRVLPCAAPSITCEWRYSIERGKPGLVTQLIGSILDLRVDLPARPSGQRNATAFAHLMYLQSYEHMGVARLSCEAGCNCHSLTIDAHDTARKDSLETVARPLWLSGPAGAMCVLRIQLLPRTSSGEHKFKVTALIVTPTLDELSSVEDVQNFVDYSSRSVFEQMERQGSIEHSGRRS</sequence>
<dbReference type="EMBL" id="JWZX01002279">
    <property type="protein sequence ID" value="KOO30146.1"/>
    <property type="molecule type" value="Genomic_DNA"/>
</dbReference>
<dbReference type="PANTHER" id="PTHR34407:SF1">
    <property type="entry name" value="SGNH HYDROLASE-TYPE ESTERASE DOMAIN-CONTAINING PROTEIN"/>
    <property type="match status" value="1"/>
</dbReference>
<dbReference type="CDD" id="cd00229">
    <property type="entry name" value="SGNH_hydrolase"/>
    <property type="match status" value="1"/>
</dbReference>
<dbReference type="OrthoDB" id="532422at2759"/>
<organism evidence="1 2">
    <name type="scientific">Chrysochromulina tobinii</name>
    <dbReference type="NCBI Taxonomy" id="1460289"/>
    <lineage>
        <taxon>Eukaryota</taxon>
        <taxon>Haptista</taxon>
        <taxon>Haptophyta</taxon>
        <taxon>Prymnesiophyceae</taxon>
        <taxon>Prymnesiales</taxon>
        <taxon>Chrysochromulinaceae</taxon>
        <taxon>Chrysochromulina</taxon>
    </lineage>
</organism>
<dbReference type="InterPro" id="IPR036514">
    <property type="entry name" value="SGNH_hydro_sf"/>
</dbReference>
<gene>
    <name evidence="1" type="ORF">Ctob_006120</name>
</gene>
<dbReference type="Proteomes" id="UP000037460">
    <property type="component" value="Unassembled WGS sequence"/>
</dbReference>
<evidence type="ECO:0000313" key="1">
    <source>
        <dbReference type="EMBL" id="KOO30146.1"/>
    </source>
</evidence>
<dbReference type="AlphaFoldDB" id="A0A0M0JTX7"/>
<dbReference type="GO" id="GO:0016787">
    <property type="term" value="F:hydrolase activity"/>
    <property type="evidence" value="ECO:0007669"/>
    <property type="project" value="UniProtKB-KW"/>
</dbReference>
<comment type="caution">
    <text evidence="1">The sequence shown here is derived from an EMBL/GenBank/DDBJ whole genome shotgun (WGS) entry which is preliminary data.</text>
</comment>
<name>A0A0M0JTX7_9EUKA</name>
<accession>A0A0M0JTX7</accession>
<reference evidence="2" key="1">
    <citation type="journal article" date="2015" name="PLoS Genet.">
        <title>Genome Sequence and Transcriptome Analyses of Chrysochromulina tobin: Metabolic Tools for Enhanced Algal Fitness in the Prominent Order Prymnesiales (Haptophyceae).</title>
        <authorList>
            <person name="Hovde B.T."/>
            <person name="Deodato C.R."/>
            <person name="Hunsperger H.M."/>
            <person name="Ryken S.A."/>
            <person name="Yost W."/>
            <person name="Jha R.K."/>
            <person name="Patterson J."/>
            <person name="Monnat R.J. Jr."/>
            <person name="Barlow S.B."/>
            <person name="Starkenburg S.R."/>
            <person name="Cattolico R.A."/>
        </authorList>
    </citation>
    <scope>NUCLEOTIDE SEQUENCE</scope>
    <source>
        <strain evidence="2">CCMP291</strain>
    </source>
</reference>
<dbReference type="Gene3D" id="3.40.50.1110">
    <property type="entry name" value="SGNH hydrolase"/>
    <property type="match status" value="1"/>
</dbReference>